<dbReference type="RefSeq" id="WP_021725515.1">
    <property type="nucleotide sequence ID" value="NZ_AWEZ01000023.1"/>
</dbReference>
<evidence type="ECO:0000256" key="1">
    <source>
        <dbReference type="SAM" id="MobiDB-lite"/>
    </source>
</evidence>
<dbReference type="STRING" id="1125712.HMPREF1316_2490"/>
<proteinExistence type="predicted"/>
<accession>U2TUA0</accession>
<evidence type="ECO:0008006" key="4">
    <source>
        <dbReference type="Google" id="ProtNLM"/>
    </source>
</evidence>
<dbReference type="EMBL" id="AWEZ01000023">
    <property type="protein sequence ID" value="ERL09648.1"/>
    <property type="molecule type" value="Genomic_DNA"/>
</dbReference>
<organism evidence="2 3">
    <name type="scientific">Olsenella profusa F0195</name>
    <dbReference type="NCBI Taxonomy" id="1125712"/>
    <lineage>
        <taxon>Bacteria</taxon>
        <taxon>Bacillati</taxon>
        <taxon>Actinomycetota</taxon>
        <taxon>Coriobacteriia</taxon>
        <taxon>Coriobacteriales</taxon>
        <taxon>Atopobiaceae</taxon>
        <taxon>Olsenella</taxon>
    </lineage>
</organism>
<dbReference type="Proteomes" id="UP000016638">
    <property type="component" value="Unassembled WGS sequence"/>
</dbReference>
<reference evidence="2 3" key="1">
    <citation type="submission" date="2013-08" db="EMBL/GenBank/DDBJ databases">
        <authorList>
            <person name="Durkin A.S."/>
            <person name="Haft D.R."/>
            <person name="McCorrison J."/>
            <person name="Torralba M."/>
            <person name="Gillis M."/>
            <person name="Haft D.H."/>
            <person name="Methe B."/>
            <person name="Sutton G."/>
            <person name="Nelson K.E."/>
        </authorList>
    </citation>
    <scope>NUCLEOTIDE SEQUENCE [LARGE SCALE GENOMIC DNA]</scope>
    <source>
        <strain evidence="2 3">F0195</strain>
    </source>
</reference>
<feature type="region of interest" description="Disordered" evidence="1">
    <location>
        <begin position="123"/>
        <end position="143"/>
    </location>
</feature>
<protein>
    <recommendedName>
        <fullName evidence="4">Integrase core domain protein</fullName>
    </recommendedName>
</protein>
<sequence>MNETGKRDGLRQIIDNELAEMDFDRFDPGDVNLAEFCRKSGLTHSKARTLRRKTSGAVHARCGQKAARTVVTGCEDALDELLREGVASSSVCLEGIRARGYTGGVAMAERHISENVHLVPAPRRLAPEGRSRGQRHETAPGEALQTDWGLTDAEDPAGDAWRMARFAMACHRCGTCCMGFFPDARQENLSMGMARALLVMGVPERVLADDMKGVVLCRDHGGRPVWQRDHAALMECAGLIRTRPCKPCLPFARGKAERPVRYVRGNLPAGRAFADITGLNEQALEWCALRSLVWRRSTDLVPAGGHAAACLPAMSALERTDELAMRLRPERKAGFDGSVCYEGRRFGVPYWHEGRSCRAIREGGPLHACSADMSAGLAVHAAAWGRRDGACPGQWLGRAGPEGLPTAPVRTRVMQLEAPERATGLDRLDFGRMP</sequence>
<keyword evidence="3" id="KW-1185">Reference proteome</keyword>
<dbReference type="AlphaFoldDB" id="U2TUA0"/>
<evidence type="ECO:0000313" key="2">
    <source>
        <dbReference type="EMBL" id="ERL09648.1"/>
    </source>
</evidence>
<dbReference type="eggNOG" id="COG4584">
    <property type="taxonomic scope" value="Bacteria"/>
</dbReference>
<dbReference type="PANTHER" id="PTHR35004:SF7">
    <property type="entry name" value="INTEGRASE PROTEIN"/>
    <property type="match status" value="1"/>
</dbReference>
<dbReference type="PANTHER" id="PTHR35004">
    <property type="entry name" value="TRANSPOSASE RV3428C-RELATED"/>
    <property type="match status" value="1"/>
</dbReference>
<dbReference type="PATRIC" id="fig|1125712.3.peg.668"/>
<name>U2TUA0_9ACTN</name>
<comment type="caution">
    <text evidence="2">The sequence shown here is derived from an EMBL/GenBank/DDBJ whole genome shotgun (WGS) entry which is preliminary data.</text>
</comment>
<gene>
    <name evidence="2" type="ORF">HMPREF1316_2490</name>
</gene>
<evidence type="ECO:0000313" key="3">
    <source>
        <dbReference type="Proteomes" id="UP000016638"/>
    </source>
</evidence>
<feature type="compositionally biased region" description="Basic and acidic residues" evidence="1">
    <location>
        <begin position="125"/>
        <end position="139"/>
    </location>
</feature>